<evidence type="ECO:0000313" key="2">
    <source>
        <dbReference type="EMBL" id="CAG8601349.1"/>
    </source>
</evidence>
<dbReference type="Proteomes" id="UP000789831">
    <property type="component" value="Unassembled WGS sequence"/>
</dbReference>
<feature type="compositionally biased region" description="Polar residues" evidence="1">
    <location>
        <begin position="211"/>
        <end position="221"/>
    </location>
</feature>
<dbReference type="EMBL" id="CAJVPL010002166">
    <property type="protein sequence ID" value="CAG8601349.1"/>
    <property type="molecule type" value="Genomic_DNA"/>
</dbReference>
<dbReference type="CDD" id="cd09917">
    <property type="entry name" value="F-box_SF"/>
    <property type="match status" value="1"/>
</dbReference>
<name>A0A9N9CGY8_9GLOM</name>
<feature type="region of interest" description="Disordered" evidence="1">
    <location>
        <begin position="211"/>
        <end position="232"/>
    </location>
</feature>
<comment type="caution">
    <text evidence="2">The sequence shown here is derived from an EMBL/GenBank/DDBJ whole genome shotgun (WGS) entry which is preliminary data.</text>
</comment>
<organism evidence="2 3">
    <name type="scientific">Ambispora gerdemannii</name>
    <dbReference type="NCBI Taxonomy" id="144530"/>
    <lineage>
        <taxon>Eukaryota</taxon>
        <taxon>Fungi</taxon>
        <taxon>Fungi incertae sedis</taxon>
        <taxon>Mucoromycota</taxon>
        <taxon>Glomeromycotina</taxon>
        <taxon>Glomeromycetes</taxon>
        <taxon>Archaeosporales</taxon>
        <taxon>Ambisporaceae</taxon>
        <taxon>Ambispora</taxon>
    </lineage>
</organism>
<protein>
    <submittedName>
        <fullName evidence="2">9319_t:CDS:1</fullName>
    </submittedName>
</protein>
<accession>A0A9N9CGY8</accession>
<gene>
    <name evidence="2" type="ORF">AGERDE_LOCUS9118</name>
</gene>
<feature type="region of interest" description="Disordered" evidence="1">
    <location>
        <begin position="294"/>
        <end position="330"/>
    </location>
</feature>
<dbReference type="AlphaFoldDB" id="A0A9N9CGY8"/>
<dbReference type="OrthoDB" id="2390744at2759"/>
<reference evidence="2" key="1">
    <citation type="submission" date="2021-06" db="EMBL/GenBank/DDBJ databases">
        <authorList>
            <person name="Kallberg Y."/>
            <person name="Tangrot J."/>
            <person name="Rosling A."/>
        </authorList>
    </citation>
    <scope>NUCLEOTIDE SEQUENCE</scope>
    <source>
        <strain evidence="2">MT106</strain>
    </source>
</reference>
<keyword evidence="3" id="KW-1185">Reference proteome</keyword>
<proteinExistence type="predicted"/>
<sequence length="330" mass="37295">MVNRQALQLTSLPTEILFLVVFSIDNAKDLRSLASTNHYFRDLAGPHTVTAQLWFTKVSRDIAPEDLLRTANEWGFPLTTDYAKNLIMVNAPSEPSYLCAEPPGPRRALQRIERVLHVVERFGLFLQNTLAVNYYYPHDWDAYQRVADEVEQYLEDLGWVQFYRGQMHRGIDSMIVSTVETDIEFEAVAFEAFAKKLREEIAVMSTITVASPKKSSNSSGNRQDDVDNSSNNNELFASEASEEIYLKWTSLIQDQLNFFSMEQYIMDKFKPPSKWQLAEYLTAVVAGLAERGDNDNVRSTNVASRGDRSINVASRGDRSTNVAPANGGTI</sequence>
<evidence type="ECO:0000256" key="1">
    <source>
        <dbReference type="SAM" id="MobiDB-lite"/>
    </source>
</evidence>
<evidence type="ECO:0000313" key="3">
    <source>
        <dbReference type="Proteomes" id="UP000789831"/>
    </source>
</evidence>